<comment type="caution">
    <text evidence="2">The sequence shown here is derived from an EMBL/GenBank/DDBJ whole genome shotgun (WGS) entry which is preliminary data.</text>
</comment>
<keyword evidence="3" id="KW-1185">Reference proteome</keyword>
<evidence type="ECO:0000313" key="2">
    <source>
        <dbReference type="EMBL" id="MDS0297521.1"/>
    </source>
</evidence>
<evidence type="ECO:0000313" key="3">
    <source>
        <dbReference type="Proteomes" id="UP001257060"/>
    </source>
</evidence>
<evidence type="ECO:0000259" key="1">
    <source>
        <dbReference type="Pfam" id="PF24218"/>
    </source>
</evidence>
<gene>
    <name evidence="2" type="ORF">NDI76_02040</name>
</gene>
<dbReference type="EMBL" id="JAMQOP010000001">
    <property type="protein sequence ID" value="MDS0297521.1"/>
    <property type="molecule type" value="Genomic_DNA"/>
</dbReference>
<reference evidence="2 3" key="1">
    <citation type="submission" date="2022-06" db="EMBL/GenBank/DDBJ databases">
        <title>Halogeometricum sp. a new haloarchaeum isolate from saline soil.</title>
        <authorList>
            <person name="Strakova D."/>
            <person name="Galisteo C."/>
            <person name="Sanchez-Porro C."/>
            <person name="Ventosa A."/>
        </authorList>
    </citation>
    <scope>NUCLEOTIDE SEQUENCE [LARGE SCALE GENOMIC DNA]</scope>
    <source>
        <strain evidence="2 3">S1BR25-6</strain>
    </source>
</reference>
<protein>
    <recommendedName>
        <fullName evidence="1">DUF7437 domain-containing protein</fullName>
    </recommendedName>
</protein>
<feature type="domain" description="DUF7437" evidence="1">
    <location>
        <begin position="108"/>
        <end position="170"/>
    </location>
</feature>
<dbReference type="Proteomes" id="UP001257060">
    <property type="component" value="Unassembled WGS sequence"/>
</dbReference>
<dbReference type="RefSeq" id="WP_310922328.1">
    <property type="nucleotide sequence ID" value="NZ_JAMQOP010000001.1"/>
</dbReference>
<sequence length="199" mass="21583">MQNASNTPQFMDTAQSFFAVGELLSKSDLPRLYTDLLINSPTTLAASQERLELSENTTRSCATTLFEIGLAEQTEGEWTVSTVSGSWTIEATIEIGPVVIAAYGATNVDDDLGRYTDRHGRAALIPAVQATVDYLKGDLTRRGAAEKLGVSTVEGIAVTQAIEPIVAVVRDVDPLFRDVLFEVDVHERALDKAPYHVVN</sequence>
<proteinExistence type="predicted"/>
<dbReference type="Pfam" id="PF24218">
    <property type="entry name" value="DUF7437"/>
    <property type="match status" value="1"/>
</dbReference>
<name>A0ABU2G9Q3_9EURY</name>
<organism evidence="2 3">
    <name type="scientific">Halogeometricum salsisoli</name>
    <dbReference type="NCBI Taxonomy" id="2950536"/>
    <lineage>
        <taxon>Archaea</taxon>
        <taxon>Methanobacteriati</taxon>
        <taxon>Methanobacteriota</taxon>
        <taxon>Stenosarchaea group</taxon>
        <taxon>Halobacteria</taxon>
        <taxon>Halobacteriales</taxon>
        <taxon>Haloferacaceae</taxon>
        <taxon>Halogeometricum</taxon>
    </lineage>
</organism>
<accession>A0ABU2G9Q3</accession>
<dbReference type="InterPro" id="IPR055860">
    <property type="entry name" value="DUF7437"/>
</dbReference>